<sequence>MDQGNKKNVPWKDLFFTPSFGSEIVGWPEELKLPLKINVSINFKGYKREHFLQLAKSFSEESIFFRRKEE</sequence>
<evidence type="ECO:0000313" key="2">
    <source>
        <dbReference type="Proteomes" id="UP001473302"/>
    </source>
</evidence>
<proteinExistence type="predicted"/>
<comment type="caution">
    <text evidence="1">The sequence shown here is derived from an EMBL/GenBank/DDBJ whole genome shotgun (WGS) entry which is preliminary data.</text>
</comment>
<accession>A0ABP9YVI8</accession>
<reference evidence="1 2" key="1">
    <citation type="submission" date="2024-04" db="EMBL/GenBank/DDBJ databases">
        <title>genome sequences of Mucor flavus KT1a and Helicostylum pulchrum KT1b strains isolated from the surface of a dry-aged beef.</title>
        <authorList>
            <person name="Toyotome T."/>
            <person name="Hosono M."/>
            <person name="Torimaru M."/>
            <person name="Fukuda K."/>
            <person name="Mikami N."/>
        </authorList>
    </citation>
    <scope>NUCLEOTIDE SEQUENCE [LARGE SCALE GENOMIC DNA]</scope>
    <source>
        <strain evidence="1 2">KT1a</strain>
    </source>
</reference>
<protein>
    <submittedName>
        <fullName evidence="1">Uncharacterized protein</fullName>
    </submittedName>
</protein>
<gene>
    <name evidence="1" type="ORF">MFLAVUS_004308</name>
</gene>
<dbReference type="EMBL" id="BAABUK010000008">
    <property type="protein sequence ID" value="GAA5810880.1"/>
    <property type="molecule type" value="Genomic_DNA"/>
</dbReference>
<organism evidence="1 2">
    <name type="scientific">Mucor flavus</name>
    <dbReference type="NCBI Taxonomy" id="439312"/>
    <lineage>
        <taxon>Eukaryota</taxon>
        <taxon>Fungi</taxon>
        <taxon>Fungi incertae sedis</taxon>
        <taxon>Mucoromycota</taxon>
        <taxon>Mucoromycotina</taxon>
        <taxon>Mucoromycetes</taxon>
        <taxon>Mucorales</taxon>
        <taxon>Mucorineae</taxon>
        <taxon>Mucoraceae</taxon>
        <taxon>Mucor</taxon>
    </lineage>
</organism>
<name>A0ABP9YVI8_9FUNG</name>
<keyword evidence="2" id="KW-1185">Reference proteome</keyword>
<dbReference type="Proteomes" id="UP001473302">
    <property type="component" value="Unassembled WGS sequence"/>
</dbReference>
<evidence type="ECO:0000313" key="1">
    <source>
        <dbReference type="EMBL" id="GAA5810880.1"/>
    </source>
</evidence>